<proteinExistence type="predicted"/>
<dbReference type="AlphaFoldDB" id="X1UEZ1"/>
<dbReference type="SUPFAM" id="SSF46955">
    <property type="entry name" value="Putative DNA-binding domain"/>
    <property type="match status" value="1"/>
</dbReference>
<dbReference type="EMBL" id="BARW01026275">
    <property type="protein sequence ID" value="GAJ16099.1"/>
    <property type="molecule type" value="Genomic_DNA"/>
</dbReference>
<dbReference type="Pfam" id="PF12728">
    <property type="entry name" value="HTH_17"/>
    <property type="match status" value="1"/>
</dbReference>
<feature type="domain" description="Helix-turn-helix" evidence="1">
    <location>
        <begin position="25"/>
        <end position="75"/>
    </location>
</feature>
<accession>X1UEZ1</accession>
<reference evidence="2" key="1">
    <citation type="journal article" date="2014" name="Front. Microbiol.">
        <title>High frequency of phylogenetically diverse reductive dehalogenase-homologous genes in deep subseafloor sedimentary metagenomes.</title>
        <authorList>
            <person name="Kawai M."/>
            <person name="Futagami T."/>
            <person name="Toyoda A."/>
            <person name="Takaki Y."/>
            <person name="Nishi S."/>
            <person name="Hori S."/>
            <person name="Arai W."/>
            <person name="Tsubouchi T."/>
            <person name="Morono Y."/>
            <person name="Uchiyama I."/>
            <person name="Ito T."/>
            <person name="Fujiyama A."/>
            <person name="Inagaki F."/>
            <person name="Takami H."/>
        </authorList>
    </citation>
    <scope>NUCLEOTIDE SEQUENCE</scope>
    <source>
        <strain evidence="2">Expedition CK06-06</strain>
    </source>
</reference>
<name>X1UEZ1_9ZZZZ</name>
<protein>
    <recommendedName>
        <fullName evidence="1">Helix-turn-helix domain-containing protein</fullName>
    </recommendedName>
</protein>
<dbReference type="InterPro" id="IPR041657">
    <property type="entry name" value="HTH_17"/>
</dbReference>
<dbReference type="InterPro" id="IPR009061">
    <property type="entry name" value="DNA-bd_dom_put_sf"/>
</dbReference>
<feature type="non-terminal residue" evidence="2">
    <location>
        <position position="1"/>
    </location>
</feature>
<comment type="caution">
    <text evidence="2">The sequence shown here is derived from an EMBL/GenBank/DDBJ whole genome shotgun (WGS) entry which is preliminary data.</text>
</comment>
<sequence>AGIHRNREANVGIIMVDDVIFDDVMLDTRAAANRYRLSESWLNKLRVSGGGCPYVKLGRRVLYRKADFEHWIASQLRTCTSDPGDAALSR</sequence>
<evidence type="ECO:0000313" key="2">
    <source>
        <dbReference type="EMBL" id="GAJ16099.1"/>
    </source>
</evidence>
<organism evidence="2">
    <name type="scientific">marine sediment metagenome</name>
    <dbReference type="NCBI Taxonomy" id="412755"/>
    <lineage>
        <taxon>unclassified sequences</taxon>
        <taxon>metagenomes</taxon>
        <taxon>ecological metagenomes</taxon>
    </lineage>
</organism>
<evidence type="ECO:0000259" key="1">
    <source>
        <dbReference type="Pfam" id="PF12728"/>
    </source>
</evidence>
<gene>
    <name evidence="2" type="ORF">S12H4_42881</name>
</gene>